<feature type="binding site" evidence="8">
    <location>
        <begin position="182"/>
        <end position="189"/>
    </location>
    <ligand>
        <name>GTP</name>
        <dbReference type="ChEBI" id="CHEBI:37565"/>
        <label>2</label>
    </ligand>
</feature>
<protein>
    <recommendedName>
        <fullName evidence="2 8">GTPase Der</fullName>
    </recommendedName>
    <alternativeName>
        <fullName evidence="7 8">GTP-binding protein EngA</fullName>
    </alternativeName>
</protein>
<dbReference type="InterPro" id="IPR032859">
    <property type="entry name" value="KH_dom-like"/>
</dbReference>
<feature type="binding site" evidence="8">
    <location>
        <begin position="56"/>
        <end position="60"/>
    </location>
    <ligand>
        <name>GTP</name>
        <dbReference type="ChEBI" id="CHEBI:37565"/>
        <label>1</label>
    </ligand>
</feature>
<feature type="binding site" evidence="8">
    <location>
        <begin position="229"/>
        <end position="233"/>
    </location>
    <ligand>
        <name>GTP</name>
        <dbReference type="ChEBI" id="CHEBI:37565"/>
        <label>2</label>
    </ligand>
</feature>
<evidence type="ECO:0000256" key="4">
    <source>
        <dbReference type="ARBA" id="ARBA00022737"/>
    </source>
</evidence>
<reference evidence="12 13" key="1">
    <citation type="submission" date="2020-12" db="EMBL/GenBank/DDBJ databases">
        <title>Olleya sediminilitoris sp. nov., isolated from a tidal flat.</title>
        <authorList>
            <person name="Park S."/>
            <person name="Yoon J.-H."/>
        </authorList>
    </citation>
    <scope>NUCLEOTIDE SEQUENCE [LARGE SCALE GENOMIC DNA]</scope>
    <source>
        <strain evidence="12 13">YSTF-M6</strain>
    </source>
</reference>
<dbReference type="PIRSF" id="PIRSF006485">
    <property type="entry name" value="GTP-binding_EngA"/>
    <property type="match status" value="1"/>
</dbReference>
<dbReference type="CDD" id="cd01895">
    <property type="entry name" value="EngA2"/>
    <property type="match status" value="1"/>
</dbReference>
<evidence type="ECO:0000259" key="11">
    <source>
        <dbReference type="PROSITE" id="PS51712"/>
    </source>
</evidence>
<evidence type="ECO:0000256" key="3">
    <source>
        <dbReference type="ARBA" id="ARBA00022517"/>
    </source>
</evidence>
<dbReference type="RefSeq" id="WP_028289591.1">
    <property type="nucleotide sequence ID" value="NZ_JAEMEF010000003.1"/>
</dbReference>
<proteinExistence type="inferred from homology"/>
<dbReference type="InterPro" id="IPR006073">
    <property type="entry name" value="GTP-bd"/>
</dbReference>
<dbReference type="HAMAP" id="MF_00195">
    <property type="entry name" value="GTPase_Der"/>
    <property type="match status" value="1"/>
</dbReference>
<comment type="caution">
    <text evidence="12">The sequence shown here is derived from an EMBL/GenBank/DDBJ whole genome shotgun (WGS) entry which is preliminary data.</text>
</comment>
<accession>A0ABS1WJE7</accession>
<keyword evidence="13" id="KW-1185">Reference proteome</keyword>
<evidence type="ECO:0000256" key="2">
    <source>
        <dbReference type="ARBA" id="ARBA00020953"/>
    </source>
</evidence>
<feature type="domain" description="EngA-type G" evidence="11">
    <location>
        <begin position="3"/>
        <end position="167"/>
    </location>
</feature>
<dbReference type="Pfam" id="PF01926">
    <property type="entry name" value="MMR_HSR1"/>
    <property type="match status" value="2"/>
</dbReference>
<evidence type="ECO:0000313" key="13">
    <source>
        <dbReference type="Proteomes" id="UP000605013"/>
    </source>
</evidence>
<evidence type="ECO:0000256" key="5">
    <source>
        <dbReference type="ARBA" id="ARBA00022741"/>
    </source>
</evidence>
<dbReference type="PANTHER" id="PTHR43834">
    <property type="entry name" value="GTPASE DER"/>
    <property type="match status" value="1"/>
</dbReference>
<dbReference type="InterPro" id="IPR005225">
    <property type="entry name" value="Small_GTP-bd"/>
</dbReference>
<dbReference type="NCBIfam" id="TIGR03594">
    <property type="entry name" value="GTPase_EngA"/>
    <property type="match status" value="1"/>
</dbReference>
<dbReference type="NCBIfam" id="TIGR00231">
    <property type="entry name" value="small_GTP"/>
    <property type="match status" value="2"/>
</dbReference>
<name>A0ABS1WJE7_9FLAO</name>
<dbReference type="InterPro" id="IPR031166">
    <property type="entry name" value="G_ENGA"/>
</dbReference>
<evidence type="ECO:0000313" key="12">
    <source>
        <dbReference type="EMBL" id="MBL7559246.1"/>
    </source>
</evidence>
<dbReference type="InterPro" id="IPR027417">
    <property type="entry name" value="P-loop_NTPase"/>
</dbReference>
<sequence length="435" mass="49488">MSSIVAIVGRPNVGKSTFFNRLIQRREAIVDAVSGVTRDRHYGKSDWNGREFSLIDTGGYVKGSDDIFEAEIDKQVELAIDEADAIIFMVSVEDGVTGMDEDVAKLLRKVTKPVFLVVNKVDNGKREEDAVEFYNLGLGDYFSVASINGSGTGDLLDALVKALPENEEEEIEDTLPRFAVVGRPNAGKSSFINALIGEDRYIVTDIAGTTRDAIDTKYNRFGFEFNLVDTAGIRKKSKVKEDLEFYSVMRSVRAIEHADVCLLVVDATRGFDGQIQNIFWLAQRNRKGIVVLINKWDLVEKDHKSTTEFEKYIKKQLEPFTDVPIVFISALTKQRIYKAIETAVEVYNNRTKRIKTSELNETLLPIIDNYPPPAYKGKFVKIKYIMQLPTPQPQFAFFCNLPQYVREGYKRYLENKLREIYDFKGVPISVYMRKK</sequence>
<evidence type="ECO:0000256" key="9">
    <source>
        <dbReference type="PROSITE-ProRule" id="PRU01049"/>
    </source>
</evidence>
<dbReference type="PRINTS" id="PR00326">
    <property type="entry name" value="GTP1OBG"/>
</dbReference>
<organism evidence="12 13">
    <name type="scientific">Olleya sediminilitoris</name>
    <dbReference type="NCBI Taxonomy" id="2795739"/>
    <lineage>
        <taxon>Bacteria</taxon>
        <taxon>Pseudomonadati</taxon>
        <taxon>Bacteroidota</taxon>
        <taxon>Flavobacteriia</taxon>
        <taxon>Flavobacteriales</taxon>
        <taxon>Flavobacteriaceae</taxon>
    </lineage>
</organism>
<evidence type="ECO:0000256" key="6">
    <source>
        <dbReference type="ARBA" id="ARBA00023134"/>
    </source>
</evidence>
<comment type="similarity">
    <text evidence="1 8 9 10">Belongs to the TRAFAC class TrmE-Era-EngA-EngB-Septin-like GTPase superfamily. EngA (Der) GTPase family.</text>
</comment>
<evidence type="ECO:0000256" key="1">
    <source>
        <dbReference type="ARBA" id="ARBA00008279"/>
    </source>
</evidence>
<dbReference type="Gene3D" id="3.30.300.20">
    <property type="match status" value="1"/>
</dbReference>
<evidence type="ECO:0000256" key="7">
    <source>
        <dbReference type="ARBA" id="ARBA00032345"/>
    </source>
</evidence>
<dbReference type="Gene3D" id="3.40.50.300">
    <property type="entry name" value="P-loop containing nucleotide triphosphate hydrolases"/>
    <property type="match status" value="2"/>
</dbReference>
<gene>
    <name evidence="8 12" type="primary">der</name>
    <name evidence="12" type="ORF">JAO71_05455</name>
</gene>
<keyword evidence="4 10" id="KW-0677">Repeat</keyword>
<keyword evidence="5 8" id="KW-0547">Nucleotide-binding</keyword>
<feature type="binding site" evidence="8">
    <location>
        <begin position="119"/>
        <end position="122"/>
    </location>
    <ligand>
        <name>GTP</name>
        <dbReference type="ChEBI" id="CHEBI:37565"/>
        <label>1</label>
    </ligand>
</feature>
<feature type="binding site" evidence="8">
    <location>
        <begin position="9"/>
        <end position="16"/>
    </location>
    <ligand>
        <name>GTP</name>
        <dbReference type="ChEBI" id="CHEBI:37565"/>
        <label>1</label>
    </ligand>
</feature>
<feature type="binding site" evidence="8">
    <location>
        <begin position="294"/>
        <end position="297"/>
    </location>
    <ligand>
        <name>GTP</name>
        <dbReference type="ChEBI" id="CHEBI:37565"/>
        <label>2</label>
    </ligand>
</feature>
<dbReference type="Pfam" id="PF14714">
    <property type="entry name" value="KH_dom-like"/>
    <property type="match status" value="1"/>
</dbReference>
<comment type="subunit">
    <text evidence="8">Associates with the 50S ribosomal subunit.</text>
</comment>
<feature type="domain" description="EngA-type G" evidence="11">
    <location>
        <begin position="176"/>
        <end position="351"/>
    </location>
</feature>
<dbReference type="PROSITE" id="PS51712">
    <property type="entry name" value="G_ENGA"/>
    <property type="match status" value="2"/>
</dbReference>
<dbReference type="PANTHER" id="PTHR43834:SF6">
    <property type="entry name" value="GTPASE DER"/>
    <property type="match status" value="1"/>
</dbReference>
<dbReference type="Proteomes" id="UP000605013">
    <property type="component" value="Unassembled WGS sequence"/>
</dbReference>
<keyword evidence="6 8" id="KW-0342">GTP-binding</keyword>
<dbReference type="InterPro" id="IPR015946">
    <property type="entry name" value="KH_dom-like_a/b"/>
</dbReference>
<dbReference type="CDD" id="cd01894">
    <property type="entry name" value="EngA1"/>
    <property type="match status" value="1"/>
</dbReference>
<keyword evidence="3 8" id="KW-0690">Ribosome biogenesis</keyword>
<evidence type="ECO:0000256" key="10">
    <source>
        <dbReference type="RuleBase" id="RU004481"/>
    </source>
</evidence>
<comment type="function">
    <text evidence="8 10">GTPase that plays an essential role in the late steps of ribosome biogenesis.</text>
</comment>
<dbReference type="InterPro" id="IPR016484">
    <property type="entry name" value="GTPase_Der"/>
</dbReference>
<dbReference type="SUPFAM" id="SSF52540">
    <property type="entry name" value="P-loop containing nucleoside triphosphate hydrolases"/>
    <property type="match status" value="2"/>
</dbReference>
<evidence type="ECO:0000256" key="8">
    <source>
        <dbReference type="HAMAP-Rule" id="MF_00195"/>
    </source>
</evidence>
<dbReference type="EMBL" id="JAEMEF010000003">
    <property type="protein sequence ID" value="MBL7559246.1"/>
    <property type="molecule type" value="Genomic_DNA"/>
</dbReference>